<dbReference type="Pfam" id="PF00303">
    <property type="entry name" value="Thymidylat_synt"/>
    <property type="match status" value="1"/>
</dbReference>
<dbReference type="Proteomes" id="UP000185944">
    <property type="component" value="Unassembled WGS sequence"/>
</dbReference>
<dbReference type="PRINTS" id="PR00108">
    <property type="entry name" value="THYMDSNTHASE"/>
</dbReference>
<dbReference type="OrthoDB" id="766at2759"/>
<dbReference type="PANTHER" id="PTHR11548:SF2">
    <property type="entry name" value="THYMIDYLATE SYNTHASE"/>
    <property type="match status" value="1"/>
</dbReference>
<evidence type="ECO:0000256" key="7">
    <source>
        <dbReference type="ARBA" id="ARBA00047344"/>
    </source>
</evidence>
<evidence type="ECO:0000256" key="5">
    <source>
        <dbReference type="ARBA" id="ARBA00022679"/>
    </source>
</evidence>
<keyword evidence="6" id="KW-0545">Nucleotide biosynthesis</keyword>
<dbReference type="GO" id="GO:0006231">
    <property type="term" value="P:dTMP biosynthetic process"/>
    <property type="evidence" value="ECO:0007669"/>
    <property type="project" value="InterPro"/>
</dbReference>
<dbReference type="PROSITE" id="PS00091">
    <property type="entry name" value="THYMIDYLATE_SYNTHASE"/>
    <property type="match status" value="1"/>
</dbReference>
<evidence type="ECO:0000313" key="11">
    <source>
        <dbReference type="Proteomes" id="UP000185944"/>
    </source>
</evidence>
<dbReference type="GO" id="GO:0006235">
    <property type="term" value="P:dTTP biosynthetic process"/>
    <property type="evidence" value="ECO:0007669"/>
    <property type="project" value="UniProtKB-UniPathway"/>
</dbReference>
<dbReference type="InterPro" id="IPR023451">
    <property type="entry name" value="Thymidate_synth/dCMP_Mease_dom"/>
</dbReference>
<comment type="similarity">
    <text evidence="2">Belongs to the thymidylate synthase family.</text>
</comment>
<dbReference type="UniPathway" id="UPA00575"/>
<dbReference type="CDD" id="cd00351">
    <property type="entry name" value="TS_Pyrimidine_HMase"/>
    <property type="match status" value="1"/>
</dbReference>
<dbReference type="GO" id="GO:0005739">
    <property type="term" value="C:mitochondrion"/>
    <property type="evidence" value="ECO:0007669"/>
    <property type="project" value="TreeGrafter"/>
</dbReference>
<dbReference type="SUPFAM" id="SSF55831">
    <property type="entry name" value="Thymidylate synthase/dCMP hydroxymethylase"/>
    <property type="match status" value="1"/>
</dbReference>
<comment type="catalytic activity">
    <reaction evidence="7">
        <text>dUMP + (6R)-5,10-methylene-5,6,7,8-tetrahydrofolate = 7,8-dihydrofolate + dTMP</text>
        <dbReference type="Rhea" id="RHEA:12104"/>
        <dbReference type="ChEBI" id="CHEBI:15636"/>
        <dbReference type="ChEBI" id="CHEBI:57451"/>
        <dbReference type="ChEBI" id="CHEBI:63528"/>
        <dbReference type="ChEBI" id="CHEBI:246422"/>
        <dbReference type="EC" id="2.1.1.45"/>
    </reaction>
</comment>
<dbReference type="Gene3D" id="3.30.572.10">
    <property type="entry name" value="Thymidylate synthase/dCMP hydroxymethylase domain"/>
    <property type="match status" value="1"/>
</dbReference>
<dbReference type="RefSeq" id="XP_067544586.1">
    <property type="nucleotide sequence ID" value="XM_067689112.1"/>
</dbReference>
<dbReference type="HAMAP" id="MF_00008">
    <property type="entry name" value="Thymidy_synth_bact"/>
    <property type="match status" value="1"/>
</dbReference>
<keyword evidence="4" id="KW-0489">Methyltransferase</keyword>
<dbReference type="GeneID" id="93648044"/>
<dbReference type="InterPro" id="IPR045097">
    <property type="entry name" value="Thymidate_synth/dCMP_Mease"/>
</dbReference>
<reference evidence="10 11" key="1">
    <citation type="submission" date="2016-02" db="EMBL/GenBank/DDBJ databases">
        <title>Discovery of a natural microsporidian pathogen with a broad tissue tropism in Caenorhabditis elegans.</title>
        <authorList>
            <person name="Luallen R.J."/>
            <person name="Reinke A.W."/>
            <person name="Tong L."/>
            <person name="Botts M.R."/>
            <person name="Felix M.-A."/>
            <person name="Troemel E.R."/>
        </authorList>
    </citation>
    <scope>NUCLEOTIDE SEQUENCE [LARGE SCALE GENOMIC DNA]</scope>
    <source>
        <strain evidence="10 11">JUm2807</strain>
    </source>
</reference>
<evidence type="ECO:0000259" key="9">
    <source>
        <dbReference type="Pfam" id="PF00303"/>
    </source>
</evidence>
<dbReference type="EC" id="2.1.1.45" evidence="3"/>
<dbReference type="GO" id="GO:0004799">
    <property type="term" value="F:thymidylate synthase activity"/>
    <property type="evidence" value="ECO:0007669"/>
    <property type="project" value="UniProtKB-EC"/>
</dbReference>
<keyword evidence="11" id="KW-1185">Reference proteome</keyword>
<comment type="pathway">
    <text evidence="1">Pyrimidine metabolism; dTTP biosynthesis.</text>
</comment>
<sequence length="298" mass="34033">MNTQAQENEHHEEYQYIGLVKSILKEGTKKLDRTGTGTIAVFGHMSRYSLANGVFPLLTTKRVNLRLVIEELLFFVRGQTDNRILKEKNVNIWNLNGTKEFLASRGIDRREDDLGPIYGFQWRHFGAKYSSCDDSYAGKGKDQLTHVINELKTNPNSRRLVVSAWNPVDLDEMALPPCHVLFQFAVTNQKLNCILYQRSGDVGLGIPFNIASYALLLKMVSYLTNIPEGDFVHVITDAHIYTNHIDQLTLQSERIPRPFPTLRLEPAAPRERLEDFTVEDFILADYNPHPPIKMDMSA</sequence>
<evidence type="ECO:0000256" key="1">
    <source>
        <dbReference type="ARBA" id="ARBA00004992"/>
    </source>
</evidence>
<dbReference type="VEuPathDB" id="MicrosporidiaDB:NEDG_01694"/>
<dbReference type="EMBL" id="LTDL01000037">
    <property type="protein sequence ID" value="OAG30111.1"/>
    <property type="molecule type" value="Genomic_DNA"/>
</dbReference>
<protein>
    <recommendedName>
        <fullName evidence="3">thymidylate synthase</fullName>
        <ecNumber evidence="3">2.1.1.45</ecNumber>
    </recommendedName>
</protein>
<evidence type="ECO:0000256" key="8">
    <source>
        <dbReference type="PROSITE-ProRule" id="PRU10016"/>
    </source>
</evidence>
<organism evidence="10 11">
    <name type="scientific">Nematocida displodere</name>
    <dbReference type="NCBI Taxonomy" id="1805483"/>
    <lineage>
        <taxon>Eukaryota</taxon>
        <taxon>Fungi</taxon>
        <taxon>Fungi incertae sedis</taxon>
        <taxon>Microsporidia</taxon>
        <taxon>Nematocida</taxon>
    </lineage>
</organism>
<dbReference type="InterPro" id="IPR036926">
    <property type="entry name" value="Thymidate_synth/dCMP_Mease_sf"/>
</dbReference>
<evidence type="ECO:0000256" key="2">
    <source>
        <dbReference type="ARBA" id="ARBA00009972"/>
    </source>
</evidence>
<dbReference type="GO" id="GO:0032259">
    <property type="term" value="P:methylation"/>
    <property type="evidence" value="ECO:0007669"/>
    <property type="project" value="UniProtKB-KW"/>
</dbReference>
<evidence type="ECO:0000313" key="10">
    <source>
        <dbReference type="EMBL" id="OAG30111.1"/>
    </source>
</evidence>
<gene>
    <name evidence="10" type="ORF">NEDG_01694</name>
</gene>
<evidence type="ECO:0000256" key="6">
    <source>
        <dbReference type="ARBA" id="ARBA00022727"/>
    </source>
</evidence>
<feature type="active site" evidence="8">
    <location>
        <position position="178"/>
    </location>
</feature>
<dbReference type="NCBIfam" id="NF002497">
    <property type="entry name" value="PRK01827.1-3"/>
    <property type="match status" value="1"/>
</dbReference>
<comment type="caution">
    <text evidence="10">The sequence shown here is derived from an EMBL/GenBank/DDBJ whole genome shotgun (WGS) entry which is preliminary data.</text>
</comment>
<dbReference type="PANTHER" id="PTHR11548">
    <property type="entry name" value="THYMIDYLATE SYNTHASE 1"/>
    <property type="match status" value="1"/>
</dbReference>
<evidence type="ECO:0000256" key="4">
    <source>
        <dbReference type="ARBA" id="ARBA00022603"/>
    </source>
</evidence>
<keyword evidence="5" id="KW-0808">Transferase</keyword>
<name>A0A177EF47_9MICR</name>
<dbReference type="InterPro" id="IPR020940">
    <property type="entry name" value="Thymidylate_synthase_AS"/>
</dbReference>
<dbReference type="NCBIfam" id="TIGR03284">
    <property type="entry name" value="thym_sym"/>
    <property type="match status" value="1"/>
</dbReference>
<proteinExistence type="inferred from homology"/>
<dbReference type="FunFam" id="3.30.572.10:FF:000013">
    <property type="entry name" value="Thymidylate synthase"/>
    <property type="match status" value="1"/>
</dbReference>
<dbReference type="GO" id="GO:0005829">
    <property type="term" value="C:cytosol"/>
    <property type="evidence" value="ECO:0007669"/>
    <property type="project" value="TreeGrafter"/>
</dbReference>
<dbReference type="AlphaFoldDB" id="A0A177EF47"/>
<accession>A0A177EF47</accession>
<dbReference type="STRING" id="1805483.A0A177EF47"/>
<dbReference type="InterPro" id="IPR000398">
    <property type="entry name" value="Thymidylate_synthase"/>
</dbReference>
<evidence type="ECO:0000256" key="3">
    <source>
        <dbReference type="ARBA" id="ARBA00011947"/>
    </source>
</evidence>
<feature type="domain" description="Thymidylate synthase/dCMP hydroxymethylase" evidence="9">
    <location>
        <begin position="15"/>
        <end position="297"/>
    </location>
</feature>